<organism evidence="6 7">
    <name type="scientific">Remersonia thermophila</name>
    <dbReference type="NCBI Taxonomy" id="72144"/>
    <lineage>
        <taxon>Eukaryota</taxon>
        <taxon>Fungi</taxon>
        <taxon>Dikarya</taxon>
        <taxon>Ascomycota</taxon>
        <taxon>Pezizomycotina</taxon>
        <taxon>Sordariomycetes</taxon>
        <taxon>Sordariomycetidae</taxon>
        <taxon>Sordariales</taxon>
        <taxon>Sordariales incertae sedis</taxon>
        <taxon>Remersonia</taxon>
    </lineage>
</organism>
<dbReference type="InterPro" id="IPR006909">
    <property type="entry name" value="Rad21/Rec8_C_eu"/>
</dbReference>
<evidence type="ECO:0000256" key="3">
    <source>
        <dbReference type="SAM" id="MobiDB-lite"/>
    </source>
</evidence>
<feature type="compositionally biased region" description="Basic and acidic residues" evidence="3">
    <location>
        <begin position="282"/>
        <end position="306"/>
    </location>
</feature>
<evidence type="ECO:0000259" key="5">
    <source>
        <dbReference type="Pfam" id="PF04825"/>
    </source>
</evidence>
<comment type="caution">
    <text evidence="6">The sequence shown here is derived from an EMBL/GenBank/DDBJ whole genome shotgun (WGS) entry which is preliminary data.</text>
</comment>
<dbReference type="InterPro" id="IPR039781">
    <property type="entry name" value="Rad21/Rec8-like"/>
</dbReference>
<evidence type="ECO:0000259" key="4">
    <source>
        <dbReference type="Pfam" id="PF04824"/>
    </source>
</evidence>
<feature type="region of interest" description="Disordered" evidence="3">
    <location>
        <begin position="567"/>
        <end position="587"/>
    </location>
</feature>
<feature type="compositionally biased region" description="Polar residues" evidence="3">
    <location>
        <begin position="492"/>
        <end position="502"/>
    </location>
</feature>
<reference evidence="6 7" key="1">
    <citation type="journal article" date="2024" name="Commun. Biol.">
        <title>Comparative genomic analysis of thermophilic fungi reveals convergent evolutionary adaptations and gene losses.</title>
        <authorList>
            <person name="Steindorff A.S."/>
            <person name="Aguilar-Pontes M.V."/>
            <person name="Robinson A.J."/>
            <person name="Andreopoulos B."/>
            <person name="LaButti K."/>
            <person name="Kuo A."/>
            <person name="Mondo S."/>
            <person name="Riley R."/>
            <person name="Otillar R."/>
            <person name="Haridas S."/>
            <person name="Lipzen A."/>
            <person name="Grimwood J."/>
            <person name="Schmutz J."/>
            <person name="Clum A."/>
            <person name="Reid I.D."/>
            <person name="Moisan M.C."/>
            <person name="Butler G."/>
            <person name="Nguyen T.T.M."/>
            <person name="Dewar K."/>
            <person name="Conant G."/>
            <person name="Drula E."/>
            <person name="Henrissat B."/>
            <person name="Hansel C."/>
            <person name="Singer S."/>
            <person name="Hutchinson M.I."/>
            <person name="de Vries R.P."/>
            <person name="Natvig D.O."/>
            <person name="Powell A.J."/>
            <person name="Tsang A."/>
            <person name="Grigoriev I.V."/>
        </authorList>
    </citation>
    <scope>NUCLEOTIDE SEQUENCE [LARGE SCALE GENOMIC DNA]</scope>
    <source>
        <strain evidence="6 7">ATCC 22073</strain>
    </source>
</reference>
<feature type="domain" description="Rad21/Rec8-like protein N-terminal" evidence="5">
    <location>
        <begin position="1"/>
        <end position="95"/>
    </location>
</feature>
<dbReference type="CDD" id="cd21789">
    <property type="entry name" value="Rad21_Rec8_M_SpRec8p-like"/>
    <property type="match status" value="1"/>
</dbReference>
<dbReference type="EMBL" id="JAZGUE010000003">
    <property type="protein sequence ID" value="KAL2269030.1"/>
    <property type="molecule type" value="Genomic_DNA"/>
</dbReference>
<dbReference type="Pfam" id="PF04825">
    <property type="entry name" value="Rad21_Rec8_N"/>
    <property type="match status" value="1"/>
</dbReference>
<protein>
    <recommendedName>
        <fullName evidence="8">Rad21/Rec8-like protein N-terminal domain-containing protein</fullName>
    </recommendedName>
</protein>
<feature type="compositionally biased region" description="Basic and acidic residues" evidence="3">
    <location>
        <begin position="437"/>
        <end position="461"/>
    </location>
</feature>
<sequence>MFYSHESIQAYGVSTVWLVSTIGLRSSTKKISRKAIQEVNVQKACETILQPGAPMALRLQGTLLYGLSRVYSQQCHYVLTDAERVQAHMRAVYNAPKDLILEDDPEFDLNPDLPVFHIDDDGNLAVPQVFSQTSRKTSSQLSPLQPDLSVSSSNRSILAAFDLSQSPFGSRRSAIPEAFGIGTMTPSKNDLNFLHTGDEERELQALDDWGIEIDADGNIITGAQEPRLPQLPQAKDPSFVNPADGEPALQFDADGDVFMSGALPVFHSDPPAPFGQQQEIRNPPEHEEEQPHENPEDKEVMREPKDSAGQAPVRAQRKRRRATVVPDNQTRVSRQELKSWVTNYLVNAGRATRPRHGTTLAEARKNAFNLVFGCGVAGVGLPTGLPGFPHPLASEFAGEGLQARLLGIVITPRDQPSRGRRRTALEAIELEQDGAERRVRRRIGEENEDHQDAQPKLPLHDDGDDADLPPVEVGRRAGSALPDIPSDAPWNRPSSQIPSSSIKAGGSKPPSRHVSASPLHGRGHLALPGPEIERFSDNQPVLGSDSVFGSEGFALLPYSQGGGGGSCISGSGGIKDSPPLPGVDTQSTSQLMQAALDREGRNFLSYVLSVAEEKGYHRHPGPARRANPPDNETTAARWVDFDMLFGAEDQSRAIVAQAFYHVLSLATKNVIRVAQDGQGTAQPHGTIRIGVSGTLVV</sequence>
<feature type="region of interest" description="Disordered" evidence="3">
    <location>
        <begin position="264"/>
        <end position="330"/>
    </location>
</feature>
<dbReference type="Pfam" id="PF04824">
    <property type="entry name" value="Rad21_Rec8"/>
    <property type="match status" value="1"/>
</dbReference>
<evidence type="ECO:0000313" key="6">
    <source>
        <dbReference type="EMBL" id="KAL2269030.1"/>
    </source>
</evidence>
<feature type="domain" description="Rad21/Rec8-like protein C-terminal eukaryotic" evidence="4">
    <location>
        <begin position="648"/>
        <end position="676"/>
    </location>
</feature>
<keyword evidence="7" id="KW-1185">Reference proteome</keyword>
<dbReference type="PANTHER" id="PTHR12585">
    <property type="entry name" value="SCC1 / RAD21 FAMILY MEMBER"/>
    <property type="match status" value="1"/>
</dbReference>
<evidence type="ECO:0000256" key="2">
    <source>
        <dbReference type="ARBA" id="ARBA00023242"/>
    </source>
</evidence>
<evidence type="ECO:0000256" key="1">
    <source>
        <dbReference type="ARBA" id="ARBA00004123"/>
    </source>
</evidence>
<gene>
    <name evidence="6" type="ORF">VTJ83DRAFT_3876</name>
</gene>
<feature type="region of interest" description="Disordered" evidence="3">
    <location>
        <begin position="437"/>
        <end position="538"/>
    </location>
</feature>
<dbReference type="Proteomes" id="UP001600064">
    <property type="component" value="Unassembled WGS sequence"/>
</dbReference>
<name>A0ABR4DFA8_9PEZI</name>
<evidence type="ECO:0008006" key="8">
    <source>
        <dbReference type="Google" id="ProtNLM"/>
    </source>
</evidence>
<dbReference type="RefSeq" id="XP_070867754.1">
    <property type="nucleotide sequence ID" value="XM_071010302.1"/>
</dbReference>
<accession>A0ABR4DFA8</accession>
<dbReference type="InterPro" id="IPR006910">
    <property type="entry name" value="Rad21_Rec8_N"/>
</dbReference>
<keyword evidence="2" id="KW-0539">Nucleus</keyword>
<dbReference type="PANTHER" id="PTHR12585:SF70">
    <property type="entry name" value="RAD21_REC8 N TERMINAL DOMAIN PROTEIN (AFU_ORTHOLOGUE AFUA_6G02900)"/>
    <property type="match status" value="1"/>
</dbReference>
<dbReference type="GeneID" id="98124946"/>
<comment type="subcellular location">
    <subcellularLocation>
        <location evidence="1">Nucleus</location>
    </subcellularLocation>
</comment>
<proteinExistence type="predicted"/>
<evidence type="ECO:0000313" key="7">
    <source>
        <dbReference type="Proteomes" id="UP001600064"/>
    </source>
</evidence>
<feature type="region of interest" description="Disordered" evidence="3">
    <location>
        <begin position="229"/>
        <end position="248"/>
    </location>
</feature>